<evidence type="ECO:0000259" key="11">
    <source>
        <dbReference type="PROSITE" id="PS50929"/>
    </source>
</evidence>
<evidence type="ECO:0000256" key="2">
    <source>
        <dbReference type="ARBA" id="ARBA00022448"/>
    </source>
</evidence>
<evidence type="ECO:0000256" key="6">
    <source>
        <dbReference type="ARBA" id="ARBA00022840"/>
    </source>
</evidence>
<dbReference type="PROSITE" id="PS00211">
    <property type="entry name" value="ABC_TRANSPORTER_1"/>
    <property type="match status" value="1"/>
</dbReference>
<dbReference type="Pfam" id="PF00005">
    <property type="entry name" value="ABC_tran"/>
    <property type="match status" value="1"/>
</dbReference>
<dbReference type="AlphaFoldDB" id="A0A372FQQ2"/>
<evidence type="ECO:0000256" key="4">
    <source>
        <dbReference type="ARBA" id="ARBA00022692"/>
    </source>
</evidence>
<dbReference type="Gene3D" id="3.40.50.300">
    <property type="entry name" value="P-loop containing nucleotide triphosphate hydrolases"/>
    <property type="match status" value="1"/>
</dbReference>
<feature type="transmembrane region" description="Helical" evidence="9">
    <location>
        <begin position="154"/>
        <end position="175"/>
    </location>
</feature>
<dbReference type="InterPro" id="IPR011527">
    <property type="entry name" value="ABC1_TM_dom"/>
</dbReference>
<dbReference type="EMBL" id="QVFU01000096">
    <property type="protein sequence ID" value="RFS40950.1"/>
    <property type="molecule type" value="Genomic_DNA"/>
</dbReference>
<keyword evidence="6 12" id="KW-0067">ATP-binding</keyword>
<dbReference type="InterPro" id="IPR017871">
    <property type="entry name" value="ABC_transporter-like_CS"/>
</dbReference>
<dbReference type="InterPro" id="IPR003593">
    <property type="entry name" value="AAA+_ATPase"/>
</dbReference>
<feature type="transmembrane region" description="Helical" evidence="9">
    <location>
        <begin position="54"/>
        <end position="75"/>
    </location>
</feature>
<dbReference type="CDD" id="cd18548">
    <property type="entry name" value="ABC_6TM_Tm287_like"/>
    <property type="match status" value="1"/>
</dbReference>
<feature type="transmembrane region" description="Helical" evidence="9">
    <location>
        <begin position="126"/>
        <end position="148"/>
    </location>
</feature>
<keyword evidence="13" id="KW-1185">Reference proteome</keyword>
<keyword evidence="8 9" id="KW-0472">Membrane</keyword>
<feature type="transmembrane region" description="Helical" evidence="9">
    <location>
        <begin position="270"/>
        <end position="297"/>
    </location>
</feature>
<dbReference type="SUPFAM" id="SSF52540">
    <property type="entry name" value="P-loop containing nucleoside triphosphate hydrolases"/>
    <property type="match status" value="1"/>
</dbReference>
<keyword evidence="3" id="KW-1003">Cell membrane</keyword>
<dbReference type="PANTHER" id="PTHR43394">
    <property type="entry name" value="ATP-DEPENDENT PERMEASE MDL1, MITOCHONDRIAL"/>
    <property type="match status" value="1"/>
</dbReference>
<dbReference type="FunFam" id="3.40.50.300:FF:000854">
    <property type="entry name" value="Multidrug ABC transporter ATP-binding protein"/>
    <property type="match status" value="1"/>
</dbReference>
<keyword evidence="2" id="KW-0813">Transport</keyword>
<dbReference type="InterPro" id="IPR036640">
    <property type="entry name" value="ABC1_TM_sf"/>
</dbReference>
<dbReference type="PROSITE" id="PS50929">
    <property type="entry name" value="ABC_TM1F"/>
    <property type="match status" value="1"/>
</dbReference>
<evidence type="ECO:0000256" key="7">
    <source>
        <dbReference type="ARBA" id="ARBA00022989"/>
    </source>
</evidence>
<comment type="caution">
    <text evidence="12">The sequence shown here is derived from an EMBL/GenBank/DDBJ whole genome shotgun (WGS) entry which is preliminary data.</text>
</comment>
<dbReference type="Pfam" id="PF00664">
    <property type="entry name" value="ABC_membrane"/>
    <property type="match status" value="1"/>
</dbReference>
<dbReference type="GO" id="GO:0015421">
    <property type="term" value="F:ABC-type oligopeptide transporter activity"/>
    <property type="evidence" value="ECO:0007669"/>
    <property type="project" value="TreeGrafter"/>
</dbReference>
<evidence type="ECO:0000313" key="13">
    <source>
        <dbReference type="Proteomes" id="UP000262621"/>
    </source>
</evidence>
<dbReference type="InterPro" id="IPR039421">
    <property type="entry name" value="Type_1_exporter"/>
</dbReference>
<evidence type="ECO:0000256" key="3">
    <source>
        <dbReference type="ARBA" id="ARBA00022475"/>
    </source>
</evidence>
<evidence type="ECO:0000256" key="9">
    <source>
        <dbReference type="SAM" id="Phobius"/>
    </source>
</evidence>
<protein>
    <submittedName>
        <fullName evidence="12">ABC transporter ATP-binding protein</fullName>
    </submittedName>
</protein>
<proteinExistence type="predicted"/>
<evidence type="ECO:0000256" key="8">
    <source>
        <dbReference type="ARBA" id="ARBA00023136"/>
    </source>
</evidence>
<dbReference type="PANTHER" id="PTHR43394:SF1">
    <property type="entry name" value="ATP-BINDING CASSETTE SUB-FAMILY B MEMBER 10, MITOCHONDRIAL"/>
    <property type="match status" value="1"/>
</dbReference>
<evidence type="ECO:0000313" key="12">
    <source>
        <dbReference type="EMBL" id="RFS40950.1"/>
    </source>
</evidence>
<sequence length="575" mass="61631">MVRLLATRARPYRNTVIAVVVLQALQAVALLFLPLLNADIIDNGVLKGDTGHIIRVGSLMIAVTVVQGLATVYAVQLSARVAMAVGRDLREAVYQRVQRFSAQEMQRIGVPSLITRTSNDIQQVQTFLLSTLTLVVTAPVMGLGGIALAMAQDVALALVLAALLPLLGLIVALLIRRMRPLSAAMQVRIDGVGRVLREQIPGIRVTRAFVKHDFEQARFARANQELTDVSVRLGRVSTLLLPLVVNTVNVCGVFLVWIGGFRVESGAMQIGAFVALLTYLVMVQGAVLTAAFVAIGLPRTEVCAGRIDEVLWTQPSVIPPAEPVRTFRTPGHVLLDGVSFRYPSAERDVLHNVDLVAGPGTTTAIVGSTGSGKSTLVSLVCRLFDPTGGRVLVGGEDVKTLDPGLLTTAIAVVPQQAHLFSGTVASNLRYGRPDATDEELWHALDIAQASDFVSALDGKLEATIAQGGTNLSGGQRQRLAIARALVRRPQIYLFDDCFSALDHNTDTALRKALASQIADATTIIVAQRISTIAQAERIVVLDEGKVVGVGTHEELLRHSPVYQEIMQSQHGEAPQ</sequence>
<comment type="subcellular location">
    <subcellularLocation>
        <location evidence="1">Cell membrane</location>
        <topology evidence="1">Multi-pass membrane protein</topology>
    </subcellularLocation>
</comment>
<dbReference type="InterPro" id="IPR003439">
    <property type="entry name" value="ABC_transporter-like_ATP-bd"/>
</dbReference>
<keyword evidence="7 9" id="KW-1133">Transmembrane helix</keyword>
<keyword evidence="5" id="KW-0547">Nucleotide-binding</keyword>
<gene>
    <name evidence="12" type="ORF">D0Q02_30160</name>
</gene>
<dbReference type="GO" id="GO:0005524">
    <property type="term" value="F:ATP binding"/>
    <property type="evidence" value="ECO:0007669"/>
    <property type="project" value="UniProtKB-KW"/>
</dbReference>
<feature type="domain" description="ABC transmembrane type-1" evidence="11">
    <location>
        <begin position="17"/>
        <end position="299"/>
    </location>
</feature>
<reference evidence="12 13" key="1">
    <citation type="submission" date="2018-08" db="EMBL/GenBank/DDBJ databases">
        <title>Verrucosispora craniellae sp. nov., isolated from a marine sponge in the South China Sea.</title>
        <authorList>
            <person name="Li L."/>
            <person name="Lin H.W."/>
        </authorList>
    </citation>
    <scope>NUCLEOTIDE SEQUENCE [LARGE SCALE GENOMIC DNA]</scope>
    <source>
        <strain evidence="12 13">LHW63014</strain>
    </source>
</reference>
<dbReference type="SMART" id="SM00382">
    <property type="entry name" value="AAA"/>
    <property type="match status" value="1"/>
</dbReference>
<dbReference type="GO" id="GO:0005886">
    <property type="term" value="C:plasma membrane"/>
    <property type="evidence" value="ECO:0007669"/>
    <property type="project" value="UniProtKB-SubCell"/>
</dbReference>
<evidence type="ECO:0000256" key="1">
    <source>
        <dbReference type="ARBA" id="ARBA00004651"/>
    </source>
</evidence>
<keyword evidence="4 9" id="KW-0812">Transmembrane</keyword>
<name>A0A372FQQ2_9ACTN</name>
<feature type="transmembrane region" description="Helical" evidence="9">
    <location>
        <begin position="239"/>
        <end position="258"/>
    </location>
</feature>
<organism evidence="12 13">
    <name type="scientific">Micromonospora craniellae</name>
    <dbReference type="NCBI Taxonomy" id="2294034"/>
    <lineage>
        <taxon>Bacteria</taxon>
        <taxon>Bacillati</taxon>
        <taxon>Actinomycetota</taxon>
        <taxon>Actinomycetes</taxon>
        <taxon>Micromonosporales</taxon>
        <taxon>Micromonosporaceae</taxon>
        <taxon>Micromonospora</taxon>
    </lineage>
</organism>
<feature type="domain" description="ABC transporter" evidence="10">
    <location>
        <begin position="333"/>
        <end position="568"/>
    </location>
</feature>
<dbReference type="Proteomes" id="UP000262621">
    <property type="component" value="Unassembled WGS sequence"/>
</dbReference>
<dbReference type="GO" id="GO:0016887">
    <property type="term" value="F:ATP hydrolysis activity"/>
    <property type="evidence" value="ECO:0007669"/>
    <property type="project" value="InterPro"/>
</dbReference>
<dbReference type="InterPro" id="IPR027417">
    <property type="entry name" value="P-loop_NTPase"/>
</dbReference>
<dbReference type="SUPFAM" id="SSF90123">
    <property type="entry name" value="ABC transporter transmembrane region"/>
    <property type="match status" value="1"/>
</dbReference>
<evidence type="ECO:0000256" key="5">
    <source>
        <dbReference type="ARBA" id="ARBA00022741"/>
    </source>
</evidence>
<dbReference type="PROSITE" id="PS50893">
    <property type="entry name" value="ABC_TRANSPORTER_2"/>
    <property type="match status" value="1"/>
</dbReference>
<dbReference type="Gene3D" id="1.20.1560.10">
    <property type="entry name" value="ABC transporter type 1, transmembrane domain"/>
    <property type="match status" value="1"/>
</dbReference>
<dbReference type="OrthoDB" id="9806127at2"/>
<accession>A0A372FQQ2</accession>
<evidence type="ECO:0000259" key="10">
    <source>
        <dbReference type="PROSITE" id="PS50893"/>
    </source>
</evidence>